<proteinExistence type="predicted"/>
<dbReference type="Gene3D" id="3.40.50.720">
    <property type="entry name" value="NAD(P)-binding Rossmann-like Domain"/>
    <property type="match status" value="1"/>
</dbReference>
<gene>
    <name evidence="9" type="ORF">R3Q59_18905</name>
</gene>
<feature type="domain" description="4Fe-4S ferredoxin-type" evidence="8">
    <location>
        <begin position="37"/>
        <end position="68"/>
    </location>
</feature>
<evidence type="ECO:0000256" key="3">
    <source>
        <dbReference type="ARBA" id="ARBA00022630"/>
    </source>
</evidence>
<dbReference type="InterPro" id="IPR017896">
    <property type="entry name" value="4Fe4S_Fe-S-bd"/>
</dbReference>
<keyword evidence="4" id="KW-0274">FAD</keyword>
<sequence>MPHVITQQCCNDATCVSVCPVNCIHPTPDEPGYARAEMLYIDPATCIDCGACTDVDVCPVDAIVPDFALTPATARYAELNAHYFDDSARTRYRRERVARRRPNNSGSSVGPLRVAIVGSGPSACYAADELTTTPGLDVEVHIFDRLPTPWGLVRYGVAPDHQRTKSATRTFERMADRPGVFFHLGVEIGTHLTHDELRTHHHAVIYAVGAPADKRLGIPGEDLPGSVSATDLVGWYNGHPDHADHVFDLSAERAVILGNGNVALDIARILTRDVEELARTDIADHALSALAGSGIREVVVVGRRDPAHAAYTTPELLGLAGLSTEVELTVDCPSAMDVNYPPNEFDQTSHSPTTLKAQIVDELAVQTTRGAMRRIVLRYLSSPAEILGDDRVRGIRLRRNEMHAAGNDRSAIRPTKVTDVLECGLVVRSVGYRGLPVPRLPFDIERGIIPNRNGQVVEPGTGEVRVGVYVAGWIKRGPSGVIGTNKQCSIETVERILDDHANGRLTPPAADSRSLLDLVRKRSPEAIDYEGWQRIDKVEQTAGQPAGRPRVKIVDVNGMVEAASTNPSYGNLYL</sequence>
<comment type="caution">
    <text evidence="9">The sequence shown here is derived from an EMBL/GenBank/DDBJ whole genome shotgun (WGS) entry which is preliminary data.</text>
</comment>
<dbReference type="SUPFAM" id="SSF51971">
    <property type="entry name" value="Nucleotide-binding domain"/>
    <property type="match status" value="1"/>
</dbReference>
<evidence type="ECO:0000256" key="2">
    <source>
        <dbReference type="ARBA" id="ARBA00013223"/>
    </source>
</evidence>
<evidence type="ECO:0000313" key="9">
    <source>
        <dbReference type="EMBL" id="MDV6282570.1"/>
    </source>
</evidence>
<dbReference type="Pfam" id="PF07992">
    <property type="entry name" value="Pyr_redox_2"/>
    <property type="match status" value="1"/>
</dbReference>
<organism evidence="9 10">
    <name type="scientific">Rhodococcus jostii</name>
    <dbReference type="NCBI Taxonomy" id="132919"/>
    <lineage>
        <taxon>Bacteria</taxon>
        <taxon>Bacillati</taxon>
        <taxon>Actinomycetota</taxon>
        <taxon>Actinomycetes</taxon>
        <taxon>Mycobacteriales</taxon>
        <taxon>Nocardiaceae</taxon>
        <taxon>Rhodococcus</taxon>
    </lineage>
</organism>
<dbReference type="PROSITE" id="PS51379">
    <property type="entry name" value="4FE4S_FER_2"/>
    <property type="match status" value="2"/>
</dbReference>
<evidence type="ECO:0000313" key="10">
    <source>
        <dbReference type="Proteomes" id="UP001185737"/>
    </source>
</evidence>
<evidence type="ECO:0000256" key="4">
    <source>
        <dbReference type="ARBA" id="ARBA00022827"/>
    </source>
</evidence>
<evidence type="ECO:0000256" key="5">
    <source>
        <dbReference type="ARBA" id="ARBA00022857"/>
    </source>
</evidence>
<dbReference type="RefSeq" id="WP_317569098.1">
    <property type="nucleotide sequence ID" value="NZ_JAWLKA010000010.1"/>
</dbReference>
<evidence type="ECO:0000256" key="1">
    <source>
        <dbReference type="ARBA" id="ARBA00001974"/>
    </source>
</evidence>
<evidence type="ECO:0000259" key="8">
    <source>
        <dbReference type="PROSITE" id="PS51379"/>
    </source>
</evidence>
<comment type="cofactor">
    <cofactor evidence="1">
        <name>FAD</name>
        <dbReference type="ChEBI" id="CHEBI:57692"/>
    </cofactor>
</comment>
<keyword evidence="10" id="KW-1185">Reference proteome</keyword>
<dbReference type="PANTHER" id="PTHR48467:SF1">
    <property type="entry name" value="GLUTAMATE SYNTHASE 1 [NADH], CHLOROPLASTIC-LIKE"/>
    <property type="match status" value="1"/>
</dbReference>
<dbReference type="Gene3D" id="3.50.50.60">
    <property type="entry name" value="FAD/NAD(P)-binding domain"/>
    <property type="match status" value="1"/>
</dbReference>
<dbReference type="EC" id="1.18.1.2" evidence="2"/>
<dbReference type="PRINTS" id="PR00419">
    <property type="entry name" value="ADXRDTASE"/>
</dbReference>
<keyword evidence="5" id="KW-0521">NADP</keyword>
<name>A0ABU4CG97_RHOJO</name>
<dbReference type="InterPro" id="IPR055275">
    <property type="entry name" value="Ferredox_Rdtase"/>
</dbReference>
<reference evidence="9 10" key="1">
    <citation type="submission" date="2023-10" db="EMBL/GenBank/DDBJ databases">
        <title>Development of a sustainable strategy for remediation of hydrocarbon-contaminated territories based on the waste exchange concept.</title>
        <authorList>
            <person name="Krivoruchko A."/>
        </authorList>
    </citation>
    <scope>NUCLEOTIDE SEQUENCE [LARGE SCALE GENOMIC DNA]</scope>
    <source>
        <strain evidence="9 10">IEGM 60</strain>
    </source>
</reference>
<evidence type="ECO:0000256" key="7">
    <source>
        <dbReference type="ARBA" id="ARBA00047776"/>
    </source>
</evidence>
<dbReference type="InterPro" id="IPR023753">
    <property type="entry name" value="FAD/NAD-binding_dom"/>
</dbReference>
<dbReference type="PANTHER" id="PTHR48467">
    <property type="entry name" value="GLUTAMATE SYNTHASE 1 [NADH], CHLOROPLASTIC-LIKE"/>
    <property type="match status" value="1"/>
</dbReference>
<evidence type="ECO:0000256" key="6">
    <source>
        <dbReference type="ARBA" id="ARBA00023002"/>
    </source>
</evidence>
<keyword evidence="6" id="KW-0560">Oxidoreductase</keyword>
<dbReference type="EMBL" id="JAWLKA010000010">
    <property type="protein sequence ID" value="MDV6282570.1"/>
    <property type="molecule type" value="Genomic_DNA"/>
</dbReference>
<dbReference type="Gene3D" id="3.30.70.20">
    <property type="match status" value="1"/>
</dbReference>
<dbReference type="Proteomes" id="UP001185737">
    <property type="component" value="Unassembled WGS sequence"/>
</dbReference>
<feature type="domain" description="4Fe-4S ferredoxin-type" evidence="8">
    <location>
        <begin position="1"/>
        <end position="29"/>
    </location>
</feature>
<keyword evidence="3" id="KW-0285">Flavoprotein</keyword>
<dbReference type="InterPro" id="IPR036188">
    <property type="entry name" value="FAD/NAD-bd_sf"/>
</dbReference>
<accession>A0ABU4CG97</accession>
<comment type="catalytic activity">
    <reaction evidence="7">
        <text>2 reduced [2Fe-2S]-[ferredoxin] + NADP(+) + H(+) = 2 oxidized [2Fe-2S]-[ferredoxin] + NADPH</text>
        <dbReference type="Rhea" id="RHEA:20125"/>
        <dbReference type="Rhea" id="RHEA-COMP:10000"/>
        <dbReference type="Rhea" id="RHEA-COMP:10001"/>
        <dbReference type="ChEBI" id="CHEBI:15378"/>
        <dbReference type="ChEBI" id="CHEBI:33737"/>
        <dbReference type="ChEBI" id="CHEBI:33738"/>
        <dbReference type="ChEBI" id="CHEBI:57783"/>
        <dbReference type="ChEBI" id="CHEBI:58349"/>
        <dbReference type="EC" id="1.18.1.2"/>
    </reaction>
</comment>
<protein>
    <recommendedName>
        <fullName evidence="2">ferredoxin--NADP(+) reductase</fullName>
        <ecNumber evidence="2">1.18.1.2</ecNumber>
    </recommendedName>
</protein>
<dbReference type="SUPFAM" id="SSF54862">
    <property type="entry name" value="4Fe-4S ferredoxins"/>
    <property type="match status" value="1"/>
</dbReference>